<sequence length="144" mass="15955">MTFPRPARSLSMLNALNLDQDVQVSFDTPSGFLRGKLLLGQPNPAGIFTVILLQKGDRAALRTRLTVQAQDLRRALESGWSVTALCIHQSGACLTVRDLVVILSTREEQRAARNRLDADFPGFKDELLGAHYWDVLVVLERALA</sequence>
<comment type="caution">
    <text evidence="1">The sequence shown here is derived from an EMBL/GenBank/DDBJ whole genome shotgun (WGS) entry which is preliminary data.</text>
</comment>
<reference evidence="1 2" key="1">
    <citation type="submission" date="2024-02" db="EMBL/GenBank/DDBJ databases">
        <title>Deinococcus aluminii NBRC 112889.</title>
        <authorList>
            <person name="Ichikawa N."/>
            <person name="Katano-Makiyama Y."/>
            <person name="Hidaka K."/>
        </authorList>
    </citation>
    <scope>NUCLEOTIDE SEQUENCE [LARGE SCALE GENOMIC DNA]</scope>
    <source>
        <strain evidence="1 2">NBRC 112889</strain>
    </source>
</reference>
<accession>A0ABP9XET0</accession>
<gene>
    <name evidence="1" type="ORF">Dalu01_02285</name>
</gene>
<evidence type="ECO:0000313" key="1">
    <source>
        <dbReference type="EMBL" id="GAA5533877.1"/>
    </source>
</evidence>
<dbReference type="RefSeq" id="WP_345454690.1">
    <property type="nucleotide sequence ID" value="NZ_BAABRV010000005.1"/>
</dbReference>
<name>A0ABP9XET0_9DEIO</name>
<dbReference type="EMBL" id="BAABRV010000005">
    <property type="protein sequence ID" value="GAA5533877.1"/>
    <property type="molecule type" value="Genomic_DNA"/>
</dbReference>
<protein>
    <submittedName>
        <fullName evidence="1">Uncharacterized protein</fullName>
    </submittedName>
</protein>
<organism evidence="1 2">
    <name type="scientific">Deinococcus aluminii</name>
    <dbReference type="NCBI Taxonomy" id="1656885"/>
    <lineage>
        <taxon>Bacteria</taxon>
        <taxon>Thermotogati</taxon>
        <taxon>Deinococcota</taxon>
        <taxon>Deinococci</taxon>
        <taxon>Deinococcales</taxon>
        <taxon>Deinococcaceae</taxon>
        <taxon>Deinococcus</taxon>
    </lineage>
</organism>
<keyword evidence="2" id="KW-1185">Reference proteome</keyword>
<evidence type="ECO:0000313" key="2">
    <source>
        <dbReference type="Proteomes" id="UP001404956"/>
    </source>
</evidence>
<dbReference type="Proteomes" id="UP001404956">
    <property type="component" value="Unassembled WGS sequence"/>
</dbReference>
<proteinExistence type="predicted"/>